<dbReference type="AlphaFoldDB" id="A0A0V8IKX1"/>
<evidence type="ECO:0000313" key="1">
    <source>
        <dbReference type="EMBL" id="KSU75401.1"/>
    </source>
</evidence>
<accession>A0A0V8IKX1</accession>
<reference evidence="1 2" key="1">
    <citation type="journal article" date="2014" name="Arch. Microbiol.">
        <title>Arthrobacter enclensis sp. nov., isolated from sediment sample.</title>
        <authorList>
            <person name="Dastager S.G."/>
            <person name="Liu Q."/>
            <person name="Tang S.K."/>
            <person name="Krishnamurthi S."/>
            <person name="Lee J.C."/>
            <person name="Li W.J."/>
        </authorList>
    </citation>
    <scope>NUCLEOTIDE SEQUENCE [LARGE SCALE GENOMIC DNA]</scope>
    <source>
        <strain evidence="1 2">NIO-1008</strain>
    </source>
</reference>
<evidence type="ECO:0000313" key="2">
    <source>
        <dbReference type="Proteomes" id="UP000053199"/>
    </source>
</evidence>
<sequence>MKDLQANVAAYYAATARDGDYGQAVRAFLVSTQTLNEHFSLNVKDKSTYLKLLDSSTLAGTAFVKAAKYARNVHQHVMHIVSPRTKSMVGGLHGVRTYAFWDEIPHEAHDKLHKGTKLLKPHYDSVLFDKEVTETMLEVLRFFAAVAPQIVHRDEKGEWTYFPLTNQPGMLEPRLHPEEPRAIADAQEWLNDRVPNGDARVVFGQVTVSDVKYVVGSTFVGRHCFSPFVETLDQVERDIASGFKYLQGNPAGNLEDITHTFSQPQGAVLKSRDSLDTWTVPVMQIQPQDDFCIAYDVDAWHRIVSVEVPNLVPEGVAYATRRARRLNAFLPPSF</sequence>
<dbReference type="Proteomes" id="UP000053199">
    <property type="component" value="Unassembled WGS sequence"/>
</dbReference>
<name>A0A0V8IKX1_9MICC</name>
<keyword evidence="2" id="KW-1185">Reference proteome</keyword>
<gene>
    <name evidence="1" type="ORF">AS031_12575</name>
</gene>
<proteinExistence type="predicted"/>
<dbReference type="EMBL" id="LNQM01000005">
    <property type="protein sequence ID" value="KSU75401.1"/>
    <property type="molecule type" value="Genomic_DNA"/>
</dbReference>
<comment type="caution">
    <text evidence="1">The sequence shown here is derived from an EMBL/GenBank/DDBJ whole genome shotgun (WGS) entry which is preliminary data.</text>
</comment>
<protein>
    <submittedName>
        <fullName evidence="1">Uncharacterized protein</fullName>
    </submittedName>
</protein>
<organism evidence="1 2">
    <name type="scientific">Pseudarthrobacter enclensis</name>
    <dbReference type="NCBI Taxonomy" id="993070"/>
    <lineage>
        <taxon>Bacteria</taxon>
        <taxon>Bacillati</taxon>
        <taxon>Actinomycetota</taxon>
        <taxon>Actinomycetes</taxon>
        <taxon>Micrococcales</taxon>
        <taxon>Micrococcaceae</taxon>
        <taxon>Pseudarthrobacter</taxon>
    </lineage>
</organism>